<dbReference type="PANTHER" id="PTHR23408:SF3">
    <property type="entry name" value="METHYLMALONIC ACIDURIA TYPE A PROTEIN, MITOCHONDRIAL"/>
    <property type="match status" value="1"/>
</dbReference>
<dbReference type="GO" id="GO:0005525">
    <property type="term" value="F:GTP binding"/>
    <property type="evidence" value="ECO:0007669"/>
    <property type="project" value="InterPro"/>
</dbReference>
<keyword evidence="3" id="KW-1185">Reference proteome</keyword>
<dbReference type="Gene3D" id="1.20.5.170">
    <property type="match status" value="1"/>
</dbReference>
<evidence type="ECO:0000313" key="2">
    <source>
        <dbReference type="EMBL" id="SHO65256.1"/>
    </source>
</evidence>
<evidence type="ECO:0000313" key="3">
    <source>
        <dbReference type="Proteomes" id="UP000184609"/>
    </source>
</evidence>
<dbReference type="CDD" id="cd03114">
    <property type="entry name" value="MMAA-like"/>
    <property type="match status" value="1"/>
</dbReference>
<dbReference type="SUPFAM" id="SSF52540">
    <property type="entry name" value="P-loop containing nucleoside triphosphate hydrolases"/>
    <property type="match status" value="1"/>
</dbReference>
<dbReference type="InterPro" id="IPR005129">
    <property type="entry name" value="GTPase_ArgK"/>
</dbReference>
<dbReference type="RefSeq" id="WP_073573545.1">
    <property type="nucleotide sequence ID" value="NZ_FRXN01000007.1"/>
</dbReference>
<name>A0A1M7ZKQ4_9BACT</name>
<keyword evidence="2" id="KW-0418">Kinase</keyword>
<dbReference type="NCBIfam" id="NF006958">
    <property type="entry name" value="PRK09435.1"/>
    <property type="match status" value="1"/>
</dbReference>
<dbReference type="Proteomes" id="UP000184609">
    <property type="component" value="Unassembled WGS sequence"/>
</dbReference>
<dbReference type="Pfam" id="PF03308">
    <property type="entry name" value="MeaB"/>
    <property type="match status" value="1"/>
</dbReference>
<evidence type="ECO:0000256" key="1">
    <source>
        <dbReference type="ARBA" id="ARBA00009625"/>
    </source>
</evidence>
<dbReference type="NCBIfam" id="TIGR00750">
    <property type="entry name" value="lao"/>
    <property type="match status" value="1"/>
</dbReference>
<dbReference type="GO" id="GO:0005737">
    <property type="term" value="C:cytoplasm"/>
    <property type="evidence" value="ECO:0007669"/>
    <property type="project" value="TreeGrafter"/>
</dbReference>
<gene>
    <name evidence="2" type="ORF">SAMN04488108_3941</name>
</gene>
<dbReference type="Gene3D" id="1.10.287.130">
    <property type="match status" value="1"/>
</dbReference>
<dbReference type="STRING" id="1073327.SAMN04488108_3941"/>
<comment type="similarity">
    <text evidence="1">Belongs to the SIMIBI class G3E GTPase family. ArgK/MeaB subfamily.</text>
</comment>
<dbReference type="OrthoDB" id="9778292at2"/>
<proteinExistence type="inferred from homology"/>
<dbReference type="PANTHER" id="PTHR23408">
    <property type="entry name" value="METHYLMALONYL-COA MUTASE"/>
    <property type="match status" value="1"/>
</dbReference>
<keyword evidence="2" id="KW-0808">Transferase</keyword>
<accession>A0A1M7ZKQ4</accession>
<dbReference type="GO" id="GO:0003924">
    <property type="term" value="F:GTPase activity"/>
    <property type="evidence" value="ECO:0007669"/>
    <property type="project" value="InterPro"/>
</dbReference>
<dbReference type="AlphaFoldDB" id="A0A1M7ZKQ4"/>
<sequence length="328" mass="35802">MRKRKSIEEYKKGILDGDRVLLSQAITLVESNLASDIRLAGDLVQELLPFSGKSIRIGITGVPGVGKSTFIEAFGSLLISMGKKVAVLAVDPTSQKTKGSILGDKTRMEKLSSDSRAFIRPSPSGSTLGGVSSKTREAMLLCEAAGFDVILVETVGVGQSETAVKGMVDFFLLLMLAGAGDELQGIKKGIMEMADALFINKADGDNVQAAKRAKVSYQNALHLFPLGENNWSAQVLMGSSVTKDGLESCWGLIEDFEGKMKMSGFWEKNRSEQRLSWLDESIQSELGKAFYRDSKVQDRLKIEREKVLAGELSPMKLARELTEMFFKS</sequence>
<dbReference type="InterPro" id="IPR027417">
    <property type="entry name" value="P-loop_NTPase"/>
</dbReference>
<reference evidence="3" key="1">
    <citation type="submission" date="2016-12" db="EMBL/GenBank/DDBJ databases">
        <authorList>
            <person name="Varghese N."/>
            <person name="Submissions S."/>
        </authorList>
    </citation>
    <scope>NUCLEOTIDE SEQUENCE [LARGE SCALE GENOMIC DNA]</scope>
    <source>
        <strain evidence="3">DSM 25035</strain>
    </source>
</reference>
<dbReference type="GO" id="GO:0016301">
    <property type="term" value="F:kinase activity"/>
    <property type="evidence" value="ECO:0007669"/>
    <property type="project" value="UniProtKB-KW"/>
</dbReference>
<dbReference type="Gene3D" id="3.40.50.300">
    <property type="entry name" value="P-loop containing nucleotide triphosphate hydrolases"/>
    <property type="match status" value="1"/>
</dbReference>
<organism evidence="2 3">
    <name type="scientific">Algoriphagus zhangzhouensis</name>
    <dbReference type="NCBI Taxonomy" id="1073327"/>
    <lineage>
        <taxon>Bacteria</taxon>
        <taxon>Pseudomonadati</taxon>
        <taxon>Bacteroidota</taxon>
        <taxon>Cytophagia</taxon>
        <taxon>Cytophagales</taxon>
        <taxon>Cyclobacteriaceae</taxon>
        <taxon>Algoriphagus</taxon>
    </lineage>
</organism>
<dbReference type="EMBL" id="FRXN01000007">
    <property type="protein sequence ID" value="SHO65256.1"/>
    <property type="molecule type" value="Genomic_DNA"/>
</dbReference>
<protein>
    <submittedName>
        <fullName evidence="2">LAO/AO transport system kinase</fullName>
    </submittedName>
</protein>